<dbReference type="AlphaFoldDB" id="A0A926Y4N5"/>
<sequence>MRFIQAIVLLFSGCFGLACEQQKCQAPPPTYNVAFVNSQGQPLIGDPLQADAVHIWYTSSTGVPIHLPKTDFKAIASNDSYKFIYNVGYDLFARSEQTQYTVALSDKVLGTLSMTSRRNESKCNGWMHLTGMRFNNEPVSLGADNVTYVLKVN</sequence>
<keyword evidence="2" id="KW-1185">Reference proteome</keyword>
<evidence type="ECO:0008006" key="3">
    <source>
        <dbReference type="Google" id="ProtNLM"/>
    </source>
</evidence>
<evidence type="ECO:0000313" key="2">
    <source>
        <dbReference type="Proteomes" id="UP000598820"/>
    </source>
</evidence>
<dbReference type="EMBL" id="JACWZY010000021">
    <property type="protein sequence ID" value="MBD2703326.1"/>
    <property type="molecule type" value="Genomic_DNA"/>
</dbReference>
<reference evidence="1" key="1">
    <citation type="submission" date="2020-09" db="EMBL/GenBank/DDBJ databases">
        <authorList>
            <person name="Kim M.K."/>
        </authorList>
    </citation>
    <scope>NUCLEOTIDE SEQUENCE</scope>
    <source>
        <strain evidence="1">BT702</strain>
    </source>
</reference>
<proteinExistence type="predicted"/>
<accession>A0A926Y4N5</accession>
<gene>
    <name evidence="1" type="ORF">IC229_21960</name>
</gene>
<dbReference type="Proteomes" id="UP000598820">
    <property type="component" value="Unassembled WGS sequence"/>
</dbReference>
<comment type="caution">
    <text evidence="1">The sequence shown here is derived from an EMBL/GenBank/DDBJ whole genome shotgun (WGS) entry which is preliminary data.</text>
</comment>
<dbReference type="RefSeq" id="WP_190889177.1">
    <property type="nucleotide sequence ID" value="NZ_JACWZY010000021.1"/>
</dbReference>
<protein>
    <recommendedName>
        <fullName evidence="3">Lipoprotein</fullName>
    </recommendedName>
</protein>
<evidence type="ECO:0000313" key="1">
    <source>
        <dbReference type="EMBL" id="MBD2703326.1"/>
    </source>
</evidence>
<dbReference type="PROSITE" id="PS51257">
    <property type="entry name" value="PROKAR_LIPOPROTEIN"/>
    <property type="match status" value="1"/>
</dbReference>
<organism evidence="1 2">
    <name type="scientific">Spirosoma profusum</name>
    <dbReference type="NCBI Taxonomy" id="2771354"/>
    <lineage>
        <taxon>Bacteria</taxon>
        <taxon>Pseudomonadati</taxon>
        <taxon>Bacteroidota</taxon>
        <taxon>Cytophagia</taxon>
        <taxon>Cytophagales</taxon>
        <taxon>Cytophagaceae</taxon>
        <taxon>Spirosoma</taxon>
    </lineage>
</organism>
<name>A0A926Y4N5_9BACT</name>